<name>A0AAU9JLK4_9CILI</name>
<gene>
    <name evidence="2" type="ORF">BSTOLATCC_MIC45597</name>
</gene>
<comment type="caution">
    <text evidence="2">The sequence shown here is derived from an EMBL/GenBank/DDBJ whole genome shotgun (WGS) entry which is preliminary data.</text>
</comment>
<dbReference type="SUPFAM" id="SSF48403">
    <property type="entry name" value="Ankyrin repeat"/>
    <property type="match status" value="1"/>
</dbReference>
<dbReference type="SMART" id="SM00248">
    <property type="entry name" value="ANK"/>
    <property type="match status" value="2"/>
</dbReference>
<dbReference type="Proteomes" id="UP001162131">
    <property type="component" value="Unassembled WGS sequence"/>
</dbReference>
<dbReference type="InterPro" id="IPR036770">
    <property type="entry name" value="Ankyrin_rpt-contain_sf"/>
</dbReference>
<keyword evidence="3" id="KW-1185">Reference proteome</keyword>
<dbReference type="Gene3D" id="1.25.40.20">
    <property type="entry name" value="Ankyrin repeat-containing domain"/>
    <property type="match status" value="1"/>
</dbReference>
<dbReference type="AlphaFoldDB" id="A0AAU9JLK4"/>
<sequence>MEYSAKRRWKSIGNAIEAVHLFKESGIANVVSNIDELIDEIVHCPESNASSTFISGNPSYEAILEHKRRESLFEHIRRGSKSDLDAIEKLVYNDPKKFLVNPTSELSFLNKRNVVGRTPLYEAALNGYPNVIRCLIEFGANPLIKSEVGDNEMESCLEVACRWGNIKAVEVLLNFGKWKKQDISKARKLTCNREIKLMLADYSRRISNYSSCC</sequence>
<evidence type="ECO:0000313" key="3">
    <source>
        <dbReference type="Proteomes" id="UP001162131"/>
    </source>
</evidence>
<protein>
    <recommendedName>
        <fullName evidence="4">Ankyrin repeat protein</fullName>
    </recommendedName>
</protein>
<reference evidence="2" key="1">
    <citation type="submission" date="2021-09" db="EMBL/GenBank/DDBJ databases">
        <authorList>
            <consortium name="AG Swart"/>
            <person name="Singh M."/>
            <person name="Singh A."/>
            <person name="Seah K."/>
            <person name="Emmerich C."/>
        </authorList>
    </citation>
    <scope>NUCLEOTIDE SEQUENCE</scope>
    <source>
        <strain evidence="2">ATCC30299</strain>
    </source>
</reference>
<evidence type="ECO:0000313" key="2">
    <source>
        <dbReference type="EMBL" id="CAG9328139.1"/>
    </source>
</evidence>
<dbReference type="Pfam" id="PF12796">
    <property type="entry name" value="Ank_2"/>
    <property type="match status" value="1"/>
</dbReference>
<feature type="repeat" description="ANK" evidence="1">
    <location>
        <begin position="115"/>
        <end position="147"/>
    </location>
</feature>
<proteinExistence type="predicted"/>
<dbReference type="PROSITE" id="PS50088">
    <property type="entry name" value="ANK_REPEAT"/>
    <property type="match status" value="1"/>
</dbReference>
<evidence type="ECO:0000256" key="1">
    <source>
        <dbReference type="PROSITE-ProRule" id="PRU00023"/>
    </source>
</evidence>
<evidence type="ECO:0008006" key="4">
    <source>
        <dbReference type="Google" id="ProtNLM"/>
    </source>
</evidence>
<organism evidence="2 3">
    <name type="scientific">Blepharisma stoltei</name>
    <dbReference type="NCBI Taxonomy" id="1481888"/>
    <lineage>
        <taxon>Eukaryota</taxon>
        <taxon>Sar</taxon>
        <taxon>Alveolata</taxon>
        <taxon>Ciliophora</taxon>
        <taxon>Postciliodesmatophora</taxon>
        <taxon>Heterotrichea</taxon>
        <taxon>Heterotrichida</taxon>
        <taxon>Blepharismidae</taxon>
        <taxon>Blepharisma</taxon>
    </lineage>
</organism>
<accession>A0AAU9JLK4</accession>
<keyword evidence="1" id="KW-0040">ANK repeat</keyword>
<dbReference type="PROSITE" id="PS50297">
    <property type="entry name" value="ANK_REP_REGION"/>
    <property type="match status" value="1"/>
</dbReference>
<dbReference type="InterPro" id="IPR002110">
    <property type="entry name" value="Ankyrin_rpt"/>
</dbReference>
<dbReference type="EMBL" id="CAJZBQ010000045">
    <property type="protein sequence ID" value="CAG9328139.1"/>
    <property type="molecule type" value="Genomic_DNA"/>
</dbReference>